<dbReference type="InterPro" id="IPR025419">
    <property type="entry name" value="DUF4142"/>
</dbReference>
<accession>A0ABW4MZJ3</accession>
<protein>
    <submittedName>
        <fullName evidence="2">DUF4142 domain-containing protein</fullName>
    </submittedName>
</protein>
<dbReference type="PANTHER" id="PTHR38593">
    <property type="entry name" value="BLR2558 PROTEIN"/>
    <property type="match status" value="1"/>
</dbReference>
<dbReference type="RefSeq" id="WP_377282308.1">
    <property type="nucleotide sequence ID" value="NZ_JBHRSI010000006.1"/>
</dbReference>
<feature type="domain" description="DUF4142" evidence="1">
    <location>
        <begin position="56"/>
        <end position="191"/>
    </location>
</feature>
<dbReference type="PROSITE" id="PS51257">
    <property type="entry name" value="PROKAR_LIPOPROTEIN"/>
    <property type="match status" value="1"/>
</dbReference>
<name>A0ABW4MZJ3_9CAUL</name>
<keyword evidence="3" id="KW-1185">Reference proteome</keyword>
<dbReference type="EMBL" id="JBHUEY010000001">
    <property type="protein sequence ID" value="MFD1782634.1"/>
    <property type="molecule type" value="Genomic_DNA"/>
</dbReference>
<proteinExistence type="predicted"/>
<evidence type="ECO:0000313" key="2">
    <source>
        <dbReference type="EMBL" id="MFD1782634.1"/>
    </source>
</evidence>
<comment type="caution">
    <text evidence="2">The sequence shown here is derived from an EMBL/GenBank/DDBJ whole genome shotgun (WGS) entry which is preliminary data.</text>
</comment>
<dbReference type="Proteomes" id="UP001597237">
    <property type="component" value="Unassembled WGS sequence"/>
</dbReference>
<sequence>MIRPILCGVAAAALMLAGCQRNETAESPGQTEPVNAAQDAMSAAVGAASSATLGQTTEGFATNAAISDMYEIEAGKLAQEKGQSQAVKDFGAMMVKDHTASSTEMKPLAQAANVTLPTEMDQRRKGLIDNLRAANGADFDEAYIDQQVAAHEEALNLLNGYAQDGGDAGLKAFAAKTAPVVQKHLDQVRAMDSAAEAAPAGQTAPAK</sequence>
<gene>
    <name evidence="2" type="ORF">ACFSC0_04445</name>
</gene>
<evidence type="ECO:0000259" key="1">
    <source>
        <dbReference type="Pfam" id="PF13628"/>
    </source>
</evidence>
<dbReference type="Gene3D" id="1.20.1260.10">
    <property type="match status" value="1"/>
</dbReference>
<evidence type="ECO:0000313" key="3">
    <source>
        <dbReference type="Proteomes" id="UP001597237"/>
    </source>
</evidence>
<dbReference type="InterPro" id="IPR012347">
    <property type="entry name" value="Ferritin-like"/>
</dbReference>
<dbReference type="Pfam" id="PF13628">
    <property type="entry name" value="DUF4142"/>
    <property type="match status" value="1"/>
</dbReference>
<dbReference type="PANTHER" id="PTHR38593:SF1">
    <property type="entry name" value="BLR2558 PROTEIN"/>
    <property type="match status" value="1"/>
</dbReference>
<organism evidence="2 3">
    <name type="scientific">Phenylobacterium terrae</name>
    <dbReference type="NCBI Taxonomy" id="2665495"/>
    <lineage>
        <taxon>Bacteria</taxon>
        <taxon>Pseudomonadati</taxon>
        <taxon>Pseudomonadota</taxon>
        <taxon>Alphaproteobacteria</taxon>
        <taxon>Caulobacterales</taxon>
        <taxon>Caulobacteraceae</taxon>
        <taxon>Phenylobacterium</taxon>
    </lineage>
</organism>
<reference evidence="3" key="1">
    <citation type="journal article" date="2019" name="Int. J. Syst. Evol. Microbiol.">
        <title>The Global Catalogue of Microorganisms (GCM) 10K type strain sequencing project: providing services to taxonomists for standard genome sequencing and annotation.</title>
        <authorList>
            <consortium name="The Broad Institute Genomics Platform"/>
            <consortium name="The Broad Institute Genome Sequencing Center for Infectious Disease"/>
            <person name="Wu L."/>
            <person name="Ma J."/>
        </authorList>
    </citation>
    <scope>NUCLEOTIDE SEQUENCE [LARGE SCALE GENOMIC DNA]</scope>
    <source>
        <strain evidence="3">DFY28</strain>
    </source>
</reference>